<sequence>MSATEVPAELSESVVLLDVREDDEWALGHAPGAVHIPLAEIPGRFGEVDMDADLYVVCRQGGRSVHAVEFLNNVGFDAVNVRDGMVAWQKAGRPLTNEDGQAKIY</sequence>
<dbReference type="SUPFAM" id="SSF52821">
    <property type="entry name" value="Rhodanese/Cell cycle control phosphatase"/>
    <property type="match status" value="1"/>
</dbReference>
<keyword evidence="3" id="KW-1185">Reference proteome</keyword>
<dbReference type="Gene3D" id="3.40.250.10">
    <property type="entry name" value="Rhodanese-like domain"/>
    <property type="match status" value="1"/>
</dbReference>
<dbReference type="CDD" id="cd00158">
    <property type="entry name" value="RHOD"/>
    <property type="match status" value="1"/>
</dbReference>
<comment type="caution">
    <text evidence="2">The sequence shown here is derived from an EMBL/GenBank/DDBJ whole genome shotgun (WGS) entry which is preliminary data.</text>
</comment>
<dbReference type="EMBL" id="VLNY01000001">
    <property type="protein sequence ID" value="KAA0025071.1"/>
    <property type="molecule type" value="Genomic_DNA"/>
</dbReference>
<dbReference type="SMART" id="SM00450">
    <property type="entry name" value="RHOD"/>
    <property type="match status" value="1"/>
</dbReference>
<dbReference type="PANTHER" id="PTHR43031:SF17">
    <property type="entry name" value="SULFURTRANSFERASE YTWF-RELATED"/>
    <property type="match status" value="1"/>
</dbReference>
<organism evidence="2 3">
    <name type="scientific">Antrihabitans cavernicola</name>
    <dbReference type="NCBI Taxonomy" id="2495913"/>
    <lineage>
        <taxon>Bacteria</taxon>
        <taxon>Bacillati</taxon>
        <taxon>Actinomycetota</taxon>
        <taxon>Actinomycetes</taxon>
        <taxon>Mycobacteriales</taxon>
        <taxon>Nocardiaceae</taxon>
        <taxon>Antrihabitans</taxon>
    </lineage>
</organism>
<dbReference type="Proteomes" id="UP000322244">
    <property type="component" value="Unassembled WGS sequence"/>
</dbReference>
<protein>
    <submittedName>
        <fullName evidence="2">Rhodanese-like domain-containing protein</fullName>
    </submittedName>
</protein>
<gene>
    <name evidence="2" type="ORF">FOY51_02065</name>
</gene>
<dbReference type="PROSITE" id="PS50206">
    <property type="entry name" value="RHODANESE_3"/>
    <property type="match status" value="1"/>
</dbReference>
<name>A0A5A7SLF4_9NOCA</name>
<evidence type="ECO:0000313" key="2">
    <source>
        <dbReference type="EMBL" id="KAA0025071.1"/>
    </source>
</evidence>
<evidence type="ECO:0000313" key="3">
    <source>
        <dbReference type="Proteomes" id="UP000322244"/>
    </source>
</evidence>
<dbReference type="OrthoDB" id="9800872at2"/>
<evidence type="ECO:0000259" key="1">
    <source>
        <dbReference type="PROSITE" id="PS50206"/>
    </source>
</evidence>
<feature type="domain" description="Rhodanese" evidence="1">
    <location>
        <begin position="10"/>
        <end position="97"/>
    </location>
</feature>
<dbReference type="InterPro" id="IPR001763">
    <property type="entry name" value="Rhodanese-like_dom"/>
</dbReference>
<reference evidence="2 3" key="1">
    <citation type="submission" date="2019-07" db="EMBL/GenBank/DDBJ databases">
        <title>Rhodococcus cavernicolus sp. nov., isolated from a cave.</title>
        <authorList>
            <person name="Lee S.D."/>
        </authorList>
    </citation>
    <scope>NUCLEOTIDE SEQUENCE [LARGE SCALE GENOMIC DNA]</scope>
    <source>
        <strain evidence="2 3">C1-24</strain>
    </source>
</reference>
<dbReference type="InterPro" id="IPR036873">
    <property type="entry name" value="Rhodanese-like_dom_sf"/>
</dbReference>
<dbReference type="InterPro" id="IPR050229">
    <property type="entry name" value="GlpE_sulfurtransferase"/>
</dbReference>
<dbReference type="Pfam" id="PF00581">
    <property type="entry name" value="Rhodanese"/>
    <property type="match status" value="1"/>
</dbReference>
<dbReference type="PANTHER" id="PTHR43031">
    <property type="entry name" value="FAD-DEPENDENT OXIDOREDUCTASE"/>
    <property type="match status" value="1"/>
</dbReference>
<accession>A0A5A7SLF4</accession>
<dbReference type="AlphaFoldDB" id="A0A5A7SLF4"/>
<proteinExistence type="predicted"/>